<evidence type="ECO:0000313" key="2">
    <source>
        <dbReference type="EMBL" id="RFT61246.1"/>
    </source>
</evidence>
<feature type="transmembrane region" description="Helical" evidence="1">
    <location>
        <begin position="80"/>
        <end position="101"/>
    </location>
</feature>
<reference evidence="2 3" key="1">
    <citation type="submission" date="2018-08" db="EMBL/GenBank/DDBJ databases">
        <title>Bacillus clarus sp. nov. strain PS00077A.</title>
        <authorList>
            <person name="Mendez Acevedo M."/>
            <person name="Carroll L."/>
            <person name="Mukherjee M."/>
            <person name="Wiedmann M."/>
            <person name="Kovac J."/>
        </authorList>
    </citation>
    <scope>NUCLEOTIDE SEQUENCE [LARGE SCALE GENOMIC DNA]</scope>
    <source>
        <strain evidence="2 3">PS00077A</strain>
    </source>
</reference>
<protein>
    <submittedName>
        <fullName evidence="2">Uncharacterized protein</fullName>
    </submittedName>
</protein>
<feature type="transmembrane region" description="Helical" evidence="1">
    <location>
        <begin position="163"/>
        <end position="183"/>
    </location>
</feature>
<sequence length="239" mass="28274">YKNRVHLNYSTSKIFKFYRWLSKVFYKNHPWVNRDVIILERVIVNSNLPHRIFLFIPPAISALIGFTILLLGNLQFYSNFILAFWFIGWMALSQTSWLWLLNYPILHPGSELRQIDLVKLSPHFTVQQFLDSKRKLLNILAFPLQCFLTITLLIGFILLQASIYELIIGIIGIWLLFFINSGLSTYWMKLCSRFDYANMFMVRLDSYEAKFLQQFFMIPKRIINGLLFITFFIGAFISV</sequence>
<keyword evidence="1" id="KW-1133">Transmembrane helix</keyword>
<name>A0ABX9KM61_9BACI</name>
<proteinExistence type="predicted"/>
<feature type="transmembrane region" description="Helical" evidence="1">
    <location>
        <begin position="136"/>
        <end position="157"/>
    </location>
</feature>
<feature type="transmembrane region" description="Helical" evidence="1">
    <location>
        <begin position="52"/>
        <end position="74"/>
    </location>
</feature>
<accession>A0ABX9KM61</accession>
<feature type="non-terminal residue" evidence="2">
    <location>
        <position position="239"/>
    </location>
</feature>
<keyword evidence="1" id="KW-0812">Transmembrane</keyword>
<evidence type="ECO:0000313" key="3">
    <source>
        <dbReference type="Proteomes" id="UP000264294"/>
    </source>
</evidence>
<feature type="non-terminal residue" evidence="2">
    <location>
        <position position="1"/>
    </location>
</feature>
<dbReference type="EMBL" id="QVOD01000150">
    <property type="protein sequence ID" value="RFT61246.1"/>
    <property type="molecule type" value="Genomic_DNA"/>
</dbReference>
<keyword evidence="3" id="KW-1185">Reference proteome</keyword>
<gene>
    <name evidence="2" type="ORF">D0U04_30635</name>
</gene>
<feature type="transmembrane region" description="Helical" evidence="1">
    <location>
        <begin position="222"/>
        <end position="238"/>
    </location>
</feature>
<keyword evidence="1" id="KW-0472">Membrane</keyword>
<comment type="caution">
    <text evidence="2">The sequence shown here is derived from an EMBL/GenBank/DDBJ whole genome shotgun (WGS) entry which is preliminary data.</text>
</comment>
<organism evidence="2 3">
    <name type="scientific">Bacillus clarus</name>
    <dbReference type="NCBI Taxonomy" id="2338372"/>
    <lineage>
        <taxon>Bacteria</taxon>
        <taxon>Bacillati</taxon>
        <taxon>Bacillota</taxon>
        <taxon>Bacilli</taxon>
        <taxon>Bacillales</taxon>
        <taxon>Bacillaceae</taxon>
        <taxon>Bacillus</taxon>
        <taxon>Bacillus cereus group</taxon>
    </lineage>
</organism>
<dbReference type="Proteomes" id="UP000264294">
    <property type="component" value="Unassembled WGS sequence"/>
</dbReference>
<evidence type="ECO:0000256" key="1">
    <source>
        <dbReference type="SAM" id="Phobius"/>
    </source>
</evidence>